<dbReference type="EMBL" id="HBFP01010692">
    <property type="protein sequence ID" value="CAD8823294.1"/>
    <property type="molecule type" value="Transcribed_RNA"/>
</dbReference>
<reference evidence="9" key="1">
    <citation type="submission" date="2021-01" db="EMBL/GenBank/DDBJ databases">
        <authorList>
            <person name="Corre E."/>
            <person name="Pelletier E."/>
            <person name="Niang G."/>
            <person name="Scheremetjew M."/>
            <person name="Finn R."/>
            <person name="Kale V."/>
            <person name="Holt S."/>
            <person name="Cochrane G."/>
            <person name="Meng A."/>
            <person name="Brown T."/>
            <person name="Cohen L."/>
        </authorList>
    </citation>
    <scope>NUCLEOTIDE SEQUENCE</scope>
    <source>
        <strain evidence="9">CCMP3278</strain>
    </source>
</reference>
<keyword evidence="5 7" id="KW-0472">Membrane</keyword>
<evidence type="ECO:0000256" key="1">
    <source>
        <dbReference type="ARBA" id="ARBA00004141"/>
    </source>
</evidence>
<evidence type="ECO:0000256" key="2">
    <source>
        <dbReference type="ARBA" id="ARBA00022448"/>
    </source>
</evidence>
<feature type="transmembrane region" description="Helical" evidence="7">
    <location>
        <begin position="373"/>
        <end position="398"/>
    </location>
</feature>
<feature type="transmembrane region" description="Helical" evidence="7">
    <location>
        <begin position="447"/>
        <end position="464"/>
    </location>
</feature>
<dbReference type="PRINTS" id="PR01035">
    <property type="entry name" value="TCRTETA"/>
</dbReference>
<feature type="region of interest" description="Disordered" evidence="6">
    <location>
        <begin position="1"/>
        <end position="21"/>
    </location>
</feature>
<evidence type="ECO:0000256" key="4">
    <source>
        <dbReference type="ARBA" id="ARBA00022989"/>
    </source>
</evidence>
<dbReference type="GO" id="GO:0022857">
    <property type="term" value="F:transmembrane transporter activity"/>
    <property type="evidence" value="ECO:0007669"/>
    <property type="project" value="InterPro"/>
</dbReference>
<dbReference type="EMBL" id="HBFP01010694">
    <property type="protein sequence ID" value="CAD8823296.1"/>
    <property type="molecule type" value="Transcribed_RNA"/>
</dbReference>
<evidence type="ECO:0000256" key="3">
    <source>
        <dbReference type="ARBA" id="ARBA00022692"/>
    </source>
</evidence>
<feature type="transmembrane region" description="Helical" evidence="7">
    <location>
        <begin position="308"/>
        <end position="330"/>
    </location>
</feature>
<dbReference type="InterPro" id="IPR001958">
    <property type="entry name" value="Tet-R_TetA/multi-R_MdtG-like"/>
</dbReference>
<gene>
    <name evidence="9" type="ORF">TOLI1172_LOCUS7690</name>
    <name evidence="10" type="ORF">TOLI1172_LOCUS7692</name>
</gene>
<dbReference type="InterPro" id="IPR020846">
    <property type="entry name" value="MFS_dom"/>
</dbReference>
<dbReference type="InterPro" id="IPR036259">
    <property type="entry name" value="MFS_trans_sf"/>
</dbReference>
<dbReference type="Pfam" id="PF07690">
    <property type="entry name" value="MFS_1"/>
    <property type="match status" value="1"/>
</dbReference>
<sequence length="469" mass="50000">MVASSTVGDGLRPGEEIGNEDQIETPLPFGPMLAVASIQLCEAFNILMLFPFVYFMVVDFLPPESEQWAGLYAGIIGAMWPFGQFITSALWGDAADRFGRRPTLLLGTLGTSLVAPVFGFSGSILMAALTRLFGGALNGNVAVMKAVIGDITDDSNRARGYSICIVMYGLGSTFGPTLGGFLANSADREIFKNIPFVQSSVFKSYPYLLPCLAQCIVGLISFTIIAVALPETYSAENRSHSRLPSDDVDTGDEMHIELSGDQHHHVQDKRVMRAILVYSLTALAWVIYDETFPLLCASPPDVGGLGLNSSEIGCALAVSGIAAIVFQLVLFPMIEKRYEIPVLFRASGVTAACAFLFLPISGIWISVNAKLSWTLLLIAVCVQISAACACFACILMLVNNSANAQNRGAVNAKGQAMAAFARACGPFLSGMLWSFSVRNSNIPGHQWIPFSVAAAAILSAAVASSKFST</sequence>
<feature type="transmembrane region" description="Helical" evidence="7">
    <location>
        <begin position="207"/>
        <end position="229"/>
    </location>
</feature>
<dbReference type="CDD" id="cd17330">
    <property type="entry name" value="MFS_SLC46_TetA_like"/>
    <property type="match status" value="1"/>
</dbReference>
<dbReference type="SUPFAM" id="SSF103473">
    <property type="entry name" value="MFS general substrate transporter"/>
    <property type="match status" value="1"/>
</dbReference>
<protein>
    <recommendedName>
        <fullName evidence="8">Major facilitator superfamily (MFS) profile domain-containing protein</fullName>
    </recommendedName>
</protein>
<evidence type="ECO:0000256" key="6">
    <source>
        <dbReference type="SAM" id="MobiDB-lite"/>
    </source>
</evidence>
<evidence type="ECO:0000259" key="8">
    <source>
        <dbReference type="PROSITE" id="PS50850"/>
    </source>
</evidence>
<organism evidence="9">
    <name type="scientific">Timspurckia oligopyrenoides</name>
    <dbReference type="NCBI Taxonomy" id="708627"/>
    <lineage>
        <taxon>Eukaryota</taxon>
        <taxon>Rhodophyta</taxon>
        <taxon>Bangiophyceae</taxon>
        <taxon>Porphyridiales</taxon>
        <taxon>Porphyridiaceae</taxon>
        <taxon>Timspurckia</taxon>
    </lineage>
</organism>
<evidence type="ECO:0000256" key="5">
    <source>
        <dbReference type="ARBA" id="ARBA00023136"/>
    </source>
</evidence>
<dbReference type="AlphaFoldDB" id="A0A6T6N9G4"/>
<proteinExistence type="predicted"/>
<dbReference type="GO" id="GO:0016020">
    <property type="term" value="C:membrane"/>
    <property type="evidence" value="ECO:0007669"/>
    <property type="project" value="UniProtKB-SubCell"/>
</dbReference>
<feature type="domain" description="Major facilitator superfamily (MFS) profile" evidence="8">
    <location>
        <begin position="31"/>
        <end position="469"/>
    </location>
</feature>
<evidence type="ECO:0000256" key="7">
    <source>
        <dbReference type="SAM" id="Phobius"/>
    </source>
</evidence>
<dbReference type="Gene3D" id="1.20.1250.20">
    <property type="entry name" value="MFS general substrate transporter like domains"/>
    <property type="match status" value="1"/>
</dbReference>
<name>A0A6T6N9G4_9RHOD</name>
<feature type="transmembrane region" description="Helical" evidence="7">
    <location>
        <begin position="69"/>
        <end position="92"/>
    </location>
</feature>
<accession>A0A6T6N9G4</accession>
<comment type="subcellular location">
    <subcellularLocation>
        <location evidence="1">Membrane</location>
        <topology evidence="1">Multi-pass membrane protein</topology>
    </subcellularLocation>
</comment>
<dbReference type="PANTHER" id="PTHR23504">
    <property type="entry name" value="MAJOR FACILITATOR SUPERFAMILY DOMAIN-CONTAINING PROTEIN 10"/>
    <property type="match status" value="1"/>
</dbReference>
<dbReference type="InterPro" id="IPR011701">
    <property type="entry name" value="MFS"/>
</dbReference>
<feature type="transmembrane region" description="Helical" evidence="7">
    <location>
        <begin position="342"/>
        <end position="367"/>
    </location>
</feature>
<feature type="transmembrane region" description="Helical" evidence="7">
    <location>
        <begin position="419"/>
        <end position="435"/>
    </location>
</feature>
<keyword evidence="3 7" id="KW-0812">Transmembrane</keyword>
<dbReference type="PANTHER" id="PTHR23504:SF117">
    <property type="entry name" value="MAJOR FACILITATOR SUPERFAMILY PROTEIN"/>
    <property type="match status" value="1"/>
</dbReference>
<evidence type="ECO:0000313" key="10">
    <source>
        <dbReference type="EMBL" id="CAD8823296.1"/>
    </source>
</evidence>
<feature type="transmembrane region" description="Helical" evidence="7">
    <location>
        <begin position="104"/>
        <end position="129"/>
    </location>
</feature>
<evidence type="ECO:0000313" key="9">
    <source>
        <dbReference type="EMBL" id="CAD8823294.1"/>
    </source>
</evidence>
<keyword evidence="4 7" id="KW-1133">Transmembrane helix</keyword>
<dbReference type="PROSITE" id="PS50850">
    <property type="entry name" value="MFS"/>
    <property type="match status" value="1"/>
</dbReference>
<feature type="transmembrane region" description="Helical" evidence="7">
    <location>
        <begin position="271"/>
        <end position="288"/>
    </location>
</feature>
<keyword evidence="2" id="KW-0813">Transport</keyword>
<feature type="transmembrane region" description="Helical" evidence="7">
    <location>
        <begin position="32"/>
        <end position="57"/>
    </location>
</feature>